<dbReference type="Pfam" id="PF00282">
    <property type="entry name" value="Pyridoxal_deC"/>
    <property type="match status" value="1"/>
</dbReference>
<organism evidence="8 9">
    <name type="scientific">Prauserella flavalba</name>
    <dbReference type="NCBI Taxonomy" id="1477506"/>
    <lineage>
        <taxon>Bacteria</taxon>
        <taxon>Bacillati</taxon>
        <taxon>Actinomycetota</taxon>
        <taxon>Actinomycetes</taxon>
        <taxon>Pseudonocardiales</taxon>
        <taxon>Pseudonocardiaceae</taxon>
        <taxon>Prauserella</taxon>
    </lineage>
</organism>
<dbReference type="InterPro" id="IPR015421">
    <property type="entry name" value="PyrdxlP-dep_Trfase_major"/>
</dbReference>
<dbReference type="InterPro" id="IPR010977">
    <property type="entry name" value="Aromatic_deC"/>
</dbReference>
<keyword evidence="4 6" id="KW-0663">Pyridoxal phosphate</keyword>
<dbReference type="PRINTS" id="PR00800">
    <property type="entry name" value="YHDCRBOXLASE"/>
</dbReference>
<dbReference type="SUPFAM" id="SSF53383">
    <property type="entry name" value="PLP-dependent transferases"/>
    <property type="match status" value="1"/>
</dbReference>
<evidence type="ECO:0000256" key="1">
    <source>
        <dbReference type="ARBA" id="ARBA00001933"/>
    </source>
</evidence>
<evidence type="ECO:0000256" key="4">
    <source>
        <dbReference type="ARBA" id="ARBA00022898"/>
    </source>
</evidence>
<dbReference type="Gene3D" id="3.90.1150.10">
    <property type="entry name" value="Aspartate Aminotransferase, domain 1"/>
    <property type="match status" value="1"/>
</dbReference>
<dbReference type="RefSeq" id="WP_110342618.1">
    <property type="nucleotide sequence ID" value="NZ_MASU01000013.1"/>
</dbReference>
<dbReference type="GO" id="GO:0004058">
    <property type="term" value="F:aromatic-L-amino-acid decarboxylase activity"/>
    <property type="evidence" value="ECO:0007669"/>
    <property type="project" value="UniProtKB-ARBA"/>
</dbReference>
<proteinExistence type="inferred from homology"/>
<dbReference type="Gene3D" id="3.40.640.10">
    <property type="entry name" value="Type I PLP-dependent aspartate aminotransferase-like (Major domain)"/>
    <property type="match status" value="1"/>
</dbReference>
<dbReference type="GO" id="GO:0006520">
    <property type="term" value="P:amino acid metabolic process"/>
    <property type="evidence" value="ECO:0007669"/>
    <property type="project" value="InterPro"/>
</dbReference>
<keyword evidence="5 7" id="KW-0456">Lyase</keyword>
<gene>
    <name evidence="8" type="ORF">BA062_27835</name>
</gene>
<evidence type="ECO:0000313" key="9">
    <source>
        <dbReference type="Proteomes" id="UP000247892"/>
    </source>
</evidence>
<evidence type="ECO:0000256" key="6">
    <source>
        <dbReference type="PIRSR" id="PIRSR602129-50"/>
    </source>
</evidence>
<dbReference type="PANTHER" id="PTHR11999">
    <property type="entry name" value="GROUP II PYRIDOXAL-5-PHOSPHATE DECARBOXYLASE"/>
    <property type="match status" value="1"/>
</dbReference>
<comment type="caution">
    <text evidence="8">The sequence shown here is derived from an EMBL/GenBank/DDBJ whole genome shotgun (WGS) entry which is preliminary data.</text>
</comment>
<evidence type="ECO:0000256" key="7">
    <source>
        <dbReference type="RuleBase" id="RU000382"/>
    </source>
</evidence>
<dbReference type="GO" id="GO:0005737">
    <property type="term" value="C:cytoplasm"/>
    <property type="evidence" value="ECO:0007669"/>
    <property type="project" value="TreeGrafter"/>
</dbReference>
<protein>
    <submittedName>
        <fullName evidence="8">Amino acid decarboxylase</fullName>
    </submittedName>
</protein>
<dbReference type="EMBL" id="MASU01000013">
    <property type="protein sequence ID" value="PXY24556.1"/>
    <property type="molecule type" value="Genomic_DNA"/>
</dbReference>
<keyword evidence="3" id="KW-0210">Decarboxylase</keyword>
<dbReference type="OrthoDB" id="3335676at2"/>
<dbReference type="Gene3D" id="3.90.1150.170">
    <property type="match status" value="1"/>
</dbReference>
<evidence type="ECO:0000313" key="8">
    <source>
        <dbReference type="EMBL" id="PXY24556.1"/>
    </source>
</evidence>
<evidence type="ECO:0000256" key="2">
    <source>
        <dbReference type="ARBA" id="ARBA00009533"/>
    </source>
</evidence>
<dbReference type="PANTHER" id="PTHR11999:SF70">
    <property type="entry name" value="MIP05841P"/>
    <property type="match status" value="1"/>
</dbReference>
<evidence type="ECO:0000256" key="5">
    <source>
        <dbReference type="ARBA" id="ARBA00023239"/>
    </source>
</evidence>
<accession>A0A318LLA3</accession>
<dbReference type="Proteomes" id="UP000247892">
    <property type="component" value="Unassembled WGS sequence"/>
</dbReference>
<sequence>MEPSREDVAAMMAAATSFVTEFYEGLPHAPASHVSDGDVPALLEPPGEGPGELGGLLATFRDAAAHAVETAGPGYLAYFPAGGLFSSALAELLANTVNRYTGVSSTAPALVAMEQGVLRWLCAEFGFPEGSGGIVTTGASMATLSALVAARERLLGGPSPAGRIYVTEHTHHCVAKAAHLAGFTPDQVRTVPTSDGLRMDPAAAAEAIAGDRADGHTPFLLVGTAGSTSTGTVDPLAALAEVAGRDGLWFHVDAAYGGGFQLTERGRAKLAGIELADSVTLDPHKTMFLPYGTGVLLVRAVRDLRTAHSADADYLQDLRRDPLLPDYADLGPELTREFRGLRLWLPLHLHGVAAFRSALDEKLDLAEWAHRELLEFAEVPTEPDLTVLTFRVPGGDDDANRRALERINVGRRIFLSSTRIGGRFTPRLCVLSLRTHRPHVEEAVRIVRDAVLSAARGTPAAAP</sequence>
<reference evidence="8 9" key="1">
    <citation type="submission" date="2016-07" db="EMBL/GenBank/DDBJ databases">
        <title>Draft genome sequence of Prauserella sp. YIM 121212, isolated from alkaline soil.</title>
        <authorList>
            <person name="Ruckert C."/>
            <person name="Albersmeier A."/>
            <person name="Jiang C.-L."/>
            <person name="Jiang Y."/>
            <person name="Kalinowski J."/>
            <person name="Schneider O."/>
            <person name="Winkler A."/>
            <person name="Zotchev S.B."/>
        </authorList>
    </citation>
    <scope>NUCLEOTIDE SEQUENCE [LARGE SCALE GENOMIC DNA]</scope>
    <source>
        <strain evidence="8 9">YIM 121212</strain>
    </source>
</reference>
<keyword evidence="9" id="KW-1185">Reference proteome</keyword>
<name>A0A318LLA3_9PSEU</name>
<feature type="modified residue" description="N6-(pyridoxal phosphate)lysine" evidence="6">
    <location>
        <position position="285"/>
    </location>
</feature>
<comment type="similarity">
    <text evidence="2 7">Belongs to the group II decarboxylase family.</text>
</comment>
<comment type="cofactor">
    <cofactor evidence="1 6 7">
        <name>pyridoxal 5'-phosphate</name>
        <dbReference type="ChEBI" id="CHEBI:597326"/>
    </cofactor>
</comment>
<dbReference type="GO" id="GO:0030170">
    <property type="term" value="F:pyridoxal phosphate binding"/>
    <property type="evidence" value="ECO:0007669"/>
    <property type="project" value="InterPro"/>
</dbReference>
<dbReference type="InterPro" id="IPR015422">
    <property type="entry name" value="PyrdxlP-dep_Trfase_small"/>
</dbReference>
<dbReference type="InterPro" id="IPR015424">
    <property type="entry name" value="PyrdxlP-dep_Trfase"/>
</dbReference>
<evidence type="ECO:0000256" key="3">
    <source>
        <dbReference type="ARBA" id="ARBA00022793"/>
    </source>
</evidence>
<dbReference type="GO" id="GO:0019752">
    <property type="term" value="P:carboxylic acid metabolic process"/>
    <property type="evidence" value="ECO:0007669"/>
    <property type="project" value="InterPro"/>
</dbReference>
<dbReference type="InterPro" id="IPR002129">
    <property type="entry name" value="PyrdxlP-dep_de-COase"/>
</dbReference>
<dbReference type="AlphaFoldDB" id="A0A318LLA3"/>